<dbReference type="PANTHER" id="PTHR11439:SF440">
    <property type="entry name" value="INTEGRASE CATALYTIC DOMAIN-CONTAINING PROTEIN"/>
    <property type="match status" value="1"/>
</dbReference>
<name>A0A5D3C8D8_CUCMM</name>
<reference evidence="4 5" key="1">
    <citation type="submission" date="2019-08" db="EMBL/GenBank/DDBJ databases">
        <title>Draft genome sequences of two oriental melons (Cucumis melo L. var makuwa).</title>
        <authorList>
            <person name="Kwon S.-Y."/>
        </authorList>
    </citation>
    <scope>NUCLEOTIDE SEQUENCE [LARGE SCALE GENOMIC DNA]</scope>
    <source>
        <strain evidence="5">cv. Chang Bougi</strain>
        <tissue evidence="4">Leaf</tissue>
    </source>
</reference>
<evidence type="ECO:0000256" key="1">
    <source>
        <dbReference type="SAM" id="MobiDB-lite"/>
    </source>
</evidence>
<keyword evidence="4" id="KW-0675">Receptor</keyword>
<keyword evidence="4" id="KW-0418">Kinase</keyword>
<dbReference type="CDD" id="cd09272">
    <property type="entry name" value="RNase_HI_RT_Ty1"/>
    <property type="match status" value="1"/>
</dbReference>
<feature type="region of interest" description="Disordered" evidence="1">
    <location>
        <begin position="59"/>
        <end position="89"/>
    </location>
</feature>
<evidence type="ECO:0000313" key="4">
    <source>
        <dbReference type="EMBL" id="TYK06596.1"/>
    </source>
</evidence>
<dbReference type="EMBL" id="SSTD01013395">
    <property type="protein sequence ID" value="TYK06596.1"/>
    <property type="molecule type" value="Genomic_DNA"/>
</dbReference>
<feature type="domain" description="Reverse transcriptase Ty1/copia-type" evidence="2">
    <location>
        <begin position="263"/>
        <end position="388"/>
    </location>
</feature>
<organism evidence="4 5">
    <name type="scientific">Cucumis melo var. makuwa</name>
    <name type="common">Oriental melon</name>
    <dbReference type="NCBI Taxonomy" id="1194695"/>
    <lineage>
        <taxon>Eukaryota</taxon>
        <taxon>Viridiplantae</taxon>
        <taxon>Streptophyta</taxon>
        <taxon>Embryophyta</taxon>
        <taxon>Tracheophyta</taxon>
        <taxon>Spermatophyta</taxon>
        <taxon>Magnoliopsida</taxon>
        <taxon>eudicotyledons</taxon>
        <taxon>Gunneridae</taxon>
        <taxon>Pentapetalae</taxon>
        <taxon>rosids</taxon>
        <taxon>fabids</taxon>
        <taxon>Cucurbitales</taxon>
        <taxon>Cucurbitaceae</taxon>
        <taxon>Benincaseae</taxon>
        <taxon>Cucumis</taxon>
    </lineage>
</organism>
<comment type="caution">
    <text evidence="4">The sequence shown here is derived from an EMBL/GenBank/DDBJ whole genome shotgun (WGS) entry which is preliminary data.</text>
</comment>
<dbReference type="Pfam" id="PF07727">
    <property type="entry name" value="RVT_2"/>
    <property type="match status" value="1"/>
</dbReference>
<dbReference type="Pfam" id="PF14244">
    <property type="entry name" value="Retrotran_gag_3"/>
    <property type="match status" value="1"/>
</dbReference>
<dbReference type="PANTHER" id="PTHR11439">
    <property type="entry name" value="GAG-POL-RELATED RETROTRANSPOSON"/>
    <property type="match status" value="1"/>
</dbReference>
<proteinExistence type="predicted"/>
<dbReference type="InterPro" id="IPR043502">
    <property type="entry name" value="DNA/RNA_pol_sf"/>
</dbReference>
<gene>
    <name evidence="4" type="ORF">E5676_scaffold453G00640</name>
</gene>
<dbReference type="InterPro" id="IPR029472">
    <property type="entry name" value="Copia-like_N"/>
</dbReference>
<evidence type="ECO:0000313" key="5">
    <source>
        <dbReference type="Proteomes" id="UP000321947"/>
    </source>
</evidence>
<feature type="compositionally biased region" description="Polar residues" evidence="1">
    <location>
        <begin position="107"/>
        <end position="120"/>
    </location>
</feature>
<keyword evidence="4" id="KW-0808">Transferase</keyword>
<dbReference type="SUPFAM" id="SSF56672">
    <property type="entry name" value="DNA/RNA polymerases"/>
    <property type="match status" value="1"/>
</dbReference>
<feature type="region of interest" description="Disordered" evidence="1">
    <location>
        <begin position="106"/>
        <end position="140"/>
    </location>
</feature>
<dbReference type="AlphaFoldDB" id="A0A5D3C8D8"/>
<feature type="domain" description="Retrotransposon Copia-like N-terminal" evidence="3">
    <location>
        <begin position="171"/>
        <end position="205"/>
    </location>
</feature>
<dbReference type="InterPro" id="IPR013103">
    <property type="entry name" value="RVT_2"/>
</dbReference>
<dbReference type="Proteomes" id="UP000321947">
    <property type="component" value="Unassembled WGS sequence"/>
</dbReference>
<accession>A0A5D3C8D8</accession>
<sequence>MEKLLQNLQKPPIYPTGVVPQPYAPPFDQKLIHAPLVSGAWAHAPPPFHVTAHPVPFYAPSDVQPSNPSGHPHPHAPSTSSGQHPSTVNLSNQYSKQQLYVDPLQQPLFSGNGIDQPQNRSDIEAGESSTHSKPTELPMYSKNPVTSFPNSQSNYITGSLGSSTGNFSGEKLNGQNYFSWSQSIKMFLEGRYQFGFLTGEIVRPPPGDALERLWKGEDSLIRSMLINSMEPQIGKPLLYATTAKDLWDTTQTLYSKRQNASRLYTLRKQSPRAWFDRFTTFVKSQGYSQGHSDHTLFTKASKTGKIAILIVYVDDIVLTGDDQTEISQLKQRMGDEFEIKDLGNLKYFLGMEVARSKEGISVSQRKYTLDLLTETGMLGCRPADTPIEFNCKLGNSDDQVPVDKEQYQRLVGKLIYLSHTRPDISFAVSVVSQFMQAPYEKHMEAVNRILRYLKNTPGKGLMFRKTNRKTIEAYTDSDWAGSVIDRKSTSGYCTFVWGNLVTWRSKKQSVVARSSAEAEYRAMSLGICEEIWLQKVLSDLHQECETPLKLFCDNKAAISIANNPVQHDRTKHVEIDRHFIKERLDSGSICIPYIPSSQQIADVLTKGLLRPHFDLCVSKLGLIDIYLPT</sequence>
<evidence type="ECO:0000259" key="2">
    <source>
        <dbReference type="Pfam" id="PF07727"/>
    </source>
</evidence>
<dbReference type="GO" id="GO:0016301">
    <property type="term" value="F:kinase activity"/>
    <property type="evidence" value="ECO:0007669"/>
    <property type="project" value="UniProtKB-KW"/>
</dbReference>
<evidence type="ECO:0000259" key="3">
    <source>
        <dbReference type="Pfam" id="PF14244"/>
    </source>
</evidence>
<feature type="compositionally biased region" description="Polar residues" evidence="1">
    <location>
        <begin position="77"/>
        <end position="89"/>
    </location>
</feature>
<protein>
    <submittedName>
        <fullName evidence="4">Cysteine-rich RLK (Receptor-like protein kinase) 8</fullName>
    </submittedName>
</protein>